<dbReference type="GO" id="GO:0007165">
    <property type="term" value="P:signal transduction"/>
    <property type="evidence" value="ECO:0007669"/>
    <property type="project" value="TreeGrafter"/>
</dbReference>
<dbReference type="STRING" id="8022.A0A060YEJ9"/>
<evidence type="ECO:0000313" key="3">
    <source>
        <dbReference type="Proteomes" id="UP000193380"/>
    </source>
</evidence>
<reference evidence="2" key="1">
    <citation type="journal article" date="2014" name="Nat. Commun.">
        <title>The rainbow trout genome provides novel insights into evolution after whole-genome duplication in vertebrates.</title>
        <authorList>
            <person name="Berthelot C."/>
            <person name="Brunet F."/>
            <person name="Chalopin D."/>
            <person name="Juanchich A."/>
            <person name="Bernard M."/>
            <person name="Noel B."/>
            <person name="Bento P."/>
            <person name="Da Silva C."/>
            <person name="Labadie K."/>
            <person name="Alberti A."/>
            <person name="Aury J.M."/>
            <person name="Louis A."/>
            <person name="Dehais P."/>
            <person name="Bardou P."/>
            <person name="Montfort J."/>
            <person name="Klopp C."/>
            <person name="Cabau C."/>
            <person name="Gaspin C."/>
            <person name="Thorgaard G.H."/>
            <person name="Boussaha M."/>
            <person name="Quillet E."/>
            <person name="Guyomard R."/>
            <person name="Galiana D."/>
            <person name="Bobe J."/>
            <person name="Volff J.N."/>
            <person name="Genet C."/>
            <person name="Wincker P."/>
            <person name="Jaillon O."/>
            <person name="Roest Crollius H."/>
            <person name="Guiguen Y."/>
        </authorList>
    </citation>
    <scope>NUCLEOTIDE SEQUENCE [LARGE SCALE GENOMIC DNA]</scope>
</reference>
<dbReference type="PaxDb" id="8022-A0A060YEJ9"/>
<proteinExistence type="inferred from homology"/>
<organism evidence="2 3">
    <name type="scientific">Oncorhynchus mykiss</name>
    <name type="common">Rainbow trout</name>
    <name type="synonym">Salmo gairdneri</name>
    <dbReference type="NCBI Taxonomy" id="8022"/>
    <lineage>
        <taxon>Eukaryota</taxon>
        <taxon>Metazoa</taxon>
        <taxon>Chordata</taxon>
        <taxon>Craniata</taxon>
        <taxon>Vertebrata</taxon>
        <taxon>Euteleostomi</taxon>
        <taxon>Actinopterygii</taxon>
        <taxon>Neopterygii</taxon>
        <taxon>Teleostei</taxon>
        <taxon>Protacanthopterygii</taxon>
        <taxon>Salmoniformes</taxon>
        <taxon>Salmonidae</taxon>
        <taxon>Salmoninae</taxon>
        <taxon>Oncorhynchus</taxon>
    </lineage>
</organism>
<dbReference type="EMBL" id="FR910463">
    <property type="protein sequence ID" value="CDQ90378.1"/>
    <property type="molecule type" value="Genomic_DNA"/>
</dbReference>
<evidence type="ECO:0000313" key="2">
    <source>
        <dbReference type="EMBL" id="CDQ90378.1"/>
    </source>
</evidence>
<dbReference type="PANTHER" id="PTHR20854:SF26">
    <property type="entry name" value="INOSITOL MONOPHOSPHATASE 1"/>
    <property type="match status" value="1"/>
</dbReference>
<gene>
    <name evidence="2" type="ORF">GSONMT00007826001</name>
</gene>
<evidence type="ECO:0000256" key="1">
    <source>
        <dbReference type="ARBA" id="ARBA00009759"/>
    </source>
</evidence>
<dbReference type="InterPro" id="IPR000760">
    <property type="entry name" value="Inositol_monophosphatase-like"/>
</dbReference>
<name>A0A060YEJ9_ONCMY</name>
<sequence>MLLENGNYRRICLRFHKALILMELTAFSAPLLQAHTGPSIGHPFKDIVLTSRHHTMTDLWQNAMDHAVALARKAGSLVRDAVQNDMKVMLKSSSVDLVTKTDQKVEQLIIDSVKEKFPTHRYNNLLWLCLYKDIS</sequence>
<protein>
    <submittedName>
        <fullName evidence="2">Uncharacterized protein</fullName>
    </submittedName>
</protein>
<dbReference type="Pfam" id="PF00459">
    <property type="entry name" value="Inositol_P"/>
    <property type="match status" value="1"/>
</dbReference>
<accession>A0A060YEJ9</accession>
<dbReference type="SUPFAM" id="SSF56655">
    <property type="entry name" value="Carbohydrate phosphatase"/>
    <property type="match status" value="1"/>
</dbReference>
<dbReference type="GO" id="GO:0008934">
    <property type="term" value="F:inositol monophosphate 1-phosphatase activity"/>
    <property type="evidence" value="ECO:0007669"/>
    <property type="project" value="TreeGrafter"/>
</dbReference>
<dbReference type="Proteomes" id="UP000193380">
    <property type="component" value="Unassembled WGS sequence"/>
</dbReference>
<dbReference type="GO" id="GO:0006020">
    <property type="term" value="P:inositol metabolic process"/>
    <property type="evidence" value="ECO:0007669"/>
    <property type="project" value="TreeGrafter"/>
</dbReference>
<dbReference type="Gene3D" id="3.30.540.10">
    <property type="entry name" value="Fructose-1,6-Bisphosphatase, subunit A, domain 1"/>
    <property type="match status" value="1"/>
</dbReference>
<dbReference type="PANTHER" id="PTHR20854">
    <property type="entry name" value="INOSITOL MONOPHOSPHATASE"/>
    <property type="match status" value="1"/>
</dbReference>
<reference evidence="2" key="2">
    <citation type="submission" date="2014-03" db="EMBL/GenBank/DDBJ databases">
        <authorList>
            <person name="Genoscope - CEA"/>
        </authorList>
    </citation>
    <scope>NUCLEOTIDE SEQUENCE</scope>
</reference>
<comment type="similarity">
    <text evidence="1">Belongs to the inositol monophosphatase superfamily.</text>
</comment>
<dbReference type="AlphaFoldDB" id="A0A060YEJ9"/>